<evidence type="ECO:0000313" key="2">
    <source>
        <dbReference type="EMBL" id="NIJ24955.1"/>
    </source>
</evidence>
<evidence type="ECO:0000313" key="3">
    <source>
        <dbReference type="Proteomes" id="UP000788153"/>
    </source>
</evidence>
<dbReference type="RefSeq" id="WP_140047432.1">
    <property type="nucleotide sequence ID" value="NZ_BAAAEV010000001.1"/>
</dbReference>
<dbReference type="PANTHER" id="PTHR34109:SF1">
    <property type="entry name" value="VOC DOMAIN-CONTAINING PROTEIN"/>
    <property type="match status" value="1"/>
</dbReference>
<dbReference type="Pfam" id="PF00903">
    <property type="entry name" value="Glyoxalase"/>
    <property type="match status" value="1"/>
</dbReference>
<dbReference type="InterPro" id="IPR037523">
    <property type="entry name" value="VOC_core"/>
</dbReference>
<accession>A0ABX0U4H7</accession>
<keyword evidence="3" id="KW-1185">Reference proteome</keyword>
<protein>
    <submittedName>
        <fullName evidence="2">Glyoxalase superfamily protein PhnB</fullName>
    </submittedName>
</protein>
<dbReference type="Gene3D" id="3.30.720.110">
    <property type="match status" value="1"/>
</dbReference>
<dbReference type="EMBL" id="JAASQP010000001">
    <property type="protein sequence ID" value="NIJ24955.1"/>
    <property type="molecule type" value="Genomic_DNA"/>
</dbReference>
<dbReference type="PANTHER" id="PTHR34109">
    <property type="entry name" value="BNAUNNG04460D PROTEIN-RELATED"/>
    <property type="match status" value="1"/>
</dbReference>
<sequence length="138" mass="15167">MMLEAPRIFPTMRCRDADTMIAWLVGTVGFVEHAVYRHDGVVMHAQLAYGSSMIMLGQHRDDEYGAMVGDLDGRRTDAIYVAVDDPDALHTRLAAAGTTIATPPADTDYGSRDFSARDPEGNLWNFGSYWPKASDAPD</sequence>
<evidence type="ECO:0000259" key="1">
    <source>
        <dbReference type="PROSITE" id="PS51819"/>
    </source>
</evidence>
<dbReference type="Proteomes" id="UP000788153">
    <property type="component" value="Unassembled WGS sequence"/>
</dbReference>
<organism evidence="2 3">
    <name type="scientific">Sphingomonas japonica</name>
    <dbReference type="NCBI Taxonomy" id="511662"/>
    <lineage>
        <taxon>Bacteria</taxon>
        <taxon>Pseudomonadati</taxon>
        <taxon>Pseudomonadota</taxon>
        <taxon>Alphaproteobacteria</taxon>
        <taxon>Sphingomonadales</taxon>
        <taxon>Sphingomonadaceae</taxon>
        <taxon>Sphingomonas</taxon>
    </lineage>
</organism>
<dbReference type="InterPro" id="IPR029068">
    <property type="entry name" value="Glyas_Bleomycin-R_OHBP_Dase"/>
</dbReference>
<gene>
    <name evidence="2" type="ORF">FHT01_002497</name>
</gene>
<dbReference type="InterPro" id="IPR004360">
    <property type="entry name" value="Glyas_Fos-R_dOase_dom"/>
</dbReference>
<name>A0ABX0U4H7_9SPHN</name>
<comment type="caution">
    <text evidence="2">The sequence shown here is derived from an EMBL/GenBank/DDBJ whole genome shotgun (WGS) entry which is preliminary data.</text>
</comment>
<dbReference type="Gene3D" id="3.30.720.120">
    <property type="match status" value="1"/>
</dbReference>
<proteinExistence type="predicted"/>
<dbReference type="PROSITE" id="PS51819">
    <property type="entry name" value="VOC"/>
    <property type="match status" value="1"/>
</dbReference>
<dbReference type="SUPFAM" id="SSF54593">
    <property type="entry name" value="Glyoxalase/Bleomycin resistance protein/Dihydroxybiphenyl dioxygenase"/>
    <property type="match status" value="1"/>
</dbReference>
<feature type="domain" description="VOC" evidence="1">
    <location>
        <begin position="6"/>
        <end position="129"/>
    </location>
</feature>
<reference evidence="2 3" key="1">
    <citation type="submission" date="2020-03" db="EMBL/GenBank/DDBJ databases">
        <title>Genomic Encyclopedia of Type Strains, Phase IV (KMG-IV): sequencing the most valuable type-strain genomes for metagenomic binning, comparative biology and taxonomic classification.</title>
        <authorList>
            <person name="Goeker M."/>
        </authorList>
    </citation>
    <scope>NUCLEOTIDE SEQUENCE [LARGE SCALE GENOMIC DNA]</scope>
    <source>
        <strain evidence="2 3">DSM 22753</strain>
    </source>
</reference>